<dbReference type="AlphaFoldDB" id="A0AAD9QUV8"/>
<dbReference type="InterPro" id="IPR001881">
    <property type="entry name" value="EGF-like_Ca-bd_dom"/>
</dbReference>
<dbReference type="PROSITE" id="PS00010">
    <property type="entry name" value="ASX_HYDROXYL"/>
    <property type="match status" value="3"/>
</dbReference>
<proteinExistence type="predicted"/>
<dbReference type="InterPro" id="IPR001846">
    <property type="entry name" value="VWF_type-D"/>
</dbReference>
<dbReference type="InterPro" id="IPR000742">
    <property type="entry name" value="EGF"/>
</dbReference>
<dbReference type="Gene3D" id="2.10.25.10">
    <property type="entry name" value="Laminin"/>
    <property type="match status" value="9"/>
</dbReference>
<dbReference type="SMART" id="SM00539">
    <property type="entry name" value="NIDO"/>
    <property type="match status" value="1"/>
</dbReference>
<evidence type="ECO:0000256" key="2">
    <source>
        <dbReference type="ARBA" id="ARBA00022536"/>
    </source>
</evidence>
<reference evidence="10" key="2">
    <citation type="journal article" date="2023" name="Science">
        <title>Genomic signatures of disease resistance in endangered staghorn corals.</title>
        <authorList>
            <person name="Vollmer S.V."/>
            <person name="Selwyn J.D."/>
            <person name="Despard B.A."/>
            <person name="Roesel C.L."/>
        </authorList>
    </citation>
    <scope>NUCLEOTIDE SEQUENCE</scope>
    <source>
        <strain evidence="10">K2</strain>
    </source>
</reference>
<dbReference type="CDD" id="cd00054">
    <property type="entry name" value="EGF_CA"/>
    <property type="match status" value="3"/>
</dbReference>
<feature type="non-terminal residue" evidence="10">
    <location>
        <position position="1"/>
    </location>
</feature>
<dbReference type="Pfam" id="PF23263">
    <property type="entry name" value="C8-3_MUC4"/>
    <property type="match status" value="1"/>
</dbReference>
<dbReference type="Pfam" id="PF07645">
    <property type="entry name" value="EGF_CA"/>
    <property type="match status" value="4"/>
</dbReference>
<dbReference type="InterPro" id="IPR000152">
    <property type="entry name" value="EGF-type_Asp/Asn_hydroxyl_site"/>
</dbReference>
<dbReference type="SMART" id="SM00181">
    <property type="entry name" value="EGF"/>
    <property type="match status" value="9"/>
</dbReference>
<evidence type="ECO:0000256" key="8">
    <source>
        <dbReference type="SAM" id="MobiDB-lite"/>
    </source>
</evidence>
<dbReference type="FunFam" id="2.10.25.10:FF:000240">
    <property type="entry name" value="Vitamin K-dependent protein S"/>
    <property type="match status" value="1"/>
</dbReference>
<dbReference type="Pfam" id="PF06119">
    <property type="entry name" value="NIDO"/>
    <property type="match status" value="1"/>
</dbReference>
<dbReference type="SUPFAM" id="SSF57196">
    <property type="entry name" value="EGF/Laminin"/>
    <property type="match status" value="2"/>
</dbReference>
<feature type="compositionally biased region" description="Polar residues" evidence="8">
    <location>
        <begin position="1"/>
        <end position="21"/>
    </location>
</feature>
<keyword evidence="3" id="KW-0812">Transmembrane</keyword>
<dbReference type="SMART" id="SM00179">
    <property type="entry name" value="EGF_CA"/>
    <property type="match status" value="6"/>
</dbReference>
<evidence type="ECO:0000256" key="6">
    <source>
        <dbReference type="ARBA" id="ARBA00023136"/>
    </source>
</evidence>
<evidence type="ECO:0000313" key="11">
    <source>
        <dbReference type="Proteomes" id="UP001249851"/>
    </source>
</evidence>
<evidence type="ECO:0000256" key="7">
    <source>
        <dbReference type="ARBA" id="ARBA00023157"/>
    </source>
</evidence>
<evidence type="ECO:0000256" key="5">
    <source>
        <dbReference type="ARBA" id="ARBA00022989"/>
    </source>
</evidence>
<dbReference type="InterPro" id="IPR056619">
    <property type="entry name" value="C8-3_MUC4"/>
</dbReference>
<dbReference type="SMART" id="SM00216">
    <property type="entry name" value="VWD"/>
    <property type="match status" value="1"/>
</dbReference>
<gene>
    <name evidence="10" type="ORF">P5673_008364</name>
</gene>
<keyword evidence="4" id="KW-0677">Repeat</keyword>
<evidence type="ECO:0000256" key="4">
    <source>
        <dbReference type="ARBA" id="ARBA00022737"/>
    </source>
</evidence>
<dbReference type="InterPro" id="IPR003886">
    <property type="entry name" value="NIDO_dom"/>
</dbReference>
<dbReference type="InterPro" id="IPR049883">
    <property type="entry name" value="NOTCH1_EGF-like"/>
</dbReference>
<dbReference type="GO" id="GO:0016020">
    <property type="term" value="C:membrane"/>
    <property type="evidence" value="ECO:0007669"/>
    <property type="project" value="UniProtKB-SubCell"/>
</dbReference>
<dbReference type="Gene3D" id="2.60.40.10">
    <property type="entry name" value="Immunoglobulins"/>
    <property type="match status" value="2"/>
</dbReference>
<keyword evidence="2" id="KW-0245">EGF-like domain</keyword>
<keyword evidence="6" id="KW-0472">Membrane</keyword>
<dbReference type="GO" id="GO:0005509">
    <property type="term" value="F:calcium ion binding"/>
    <property type="evidence" value="ECO:0007669"/>
    <property type="project" value="InterPro"/>
</dbReference>
<dbReference type="FunFam" id="2.10.25.10:FF:000119">
    <property type="entry name" value="vitamin K-dependent protein S"/>
    <property type="match status" value="1"/>
</dbReference>
<dbReference type="PROSITE" id="PS00022">
    <property type="entry name" value="EGF_1"/>
    <property type="match status" value="2"/>
</dbReference>
<dbReference type="PROSITE" id="PS01187">
    <property type="entry name" value="EGF_CA"/>
    <property type="match status" value="2"/>
</dbReference>
<comment type="caution">
    <text evidence="10">The sequence shown here is derived from an EMBL/GenBank/DDBJ whole genome shotgun (WGS) entry which is preliminary data.</text>
</comment>
<dbReference type="PANTHER" id="PTHR13802:SF52">
    <property type="entry name" value="MUCIN-4"/>
    <property type="match status" value="1"/>
</dbReference>
<dbReference type="EMBL" id="JARQWQ010000014">
    <property type="protein sequence ID" value="KAK2567531.1"/>
    <property type="molecule type" value="Genomic_DNA"/>
</dbReference>
<protein>
    <submittedName>
        <fullName evidence="10">Mucin-like protein</fullName>
    </submittedName>
</protein>
<dbReference type="InterPro" id="IPR018097">
    <property type="entry name" value="EGF_Ca-bd_CS"/>
</dbReference>
<comment type="subcellular location">
    <subcellularLocation>
        <location evidence="1">Membrane</location>
    </subcellularLocation>
</comment>
<reference evidence="10" key="1">
    <citation type="journal article" date="2023" name="G3 (Bethesda)">
        <title>Whole genome assembly and annotation of the endangered Caribbean coral Acropora cervicornis.</title>
        <authorList>
            <person name="Selwyn J.D."/>
            <person name="Vollmer S.V."/>
        </authorList>
    </citation>
    <scope>NUCLEOTIDE SEQUENCE</scope>
    <source>
        <strain evidence="10">K2</strain>
    </source>
</reference>
<feature type="domain" description="VWFD" evidence="9">
    <location>
        <begin position="677"/>
        <end position="846"/>
    </location>
</feature>
<dbReference type="GO" id="GO:0007160">
    <property type="term" value="P:cell-matrix adhesion"/>
    <property type="evidence" value="ECO:0007669"/>
    <property type="project" value="InterPro"/>
</dbReference>
<dbReference type="InterPro" id="IPR009030">
    <property type="entry name" value="Growth_fac_rcpt_cys_sf"/>
</dbReference>
<evidence type="ECO:0000313" key="10">
    <source>
        <dbReference type="EMBL" id="KAK2567531.1"/>
    </source>
</evidence>
<evidence type="ECO:0000256" key="3">
    <source>
        <dbReference type="ARBA" id="ARBA00022692"/>
    </source>
</evidence>
<dbReference type="Pfam" id="PF00094">
    <property type="entry name" value="VWD"/>
    <property type="match status" value="1"/>
</dbReference>
<accession>A0AAD9QUV8</accession>
<dbReference type="PANTHER" id="PTHR13802">
    <property type="entry name" value="MUCIN 4-RELATED"/>
    <property type="match status" value="1"/>
</dbReference>
<keyword evidence="11" id="KW-1185">Reference proteome</keyword>
<evidence type="ECO:0000256" key="1">
    <source>
        <dbReference type="ARBA" id="ARBA00004370"/>
    </source>
</evidence>
<evidence type="ECO:0000259" key="9">
    <source>
        <dbReference type="PROSITE" id="PS51233"/>
    </source>
</evidence>
<dbReference type="PROSITE" id="PS01186">
    <property type="entry name" value="EGF_2"/>
    <property type="match status" value="4"/>
</dbReference>
<dbReference type="InterPro" id="IPR013783">
    <property type="entry name" value="Ig-like_fold"/>
</dbReference>
<name>A0AAD9QUV8_ACRCE</name>
<dbReference type="InterPro" id="IPR051495">
    <property type="entry name" value="Epithelial_Barrier/Signaling"/>
</dbReference>
<organism evidence="10 11">
    <name type="scientific">Acropora cervicornis</name>
    <name type="common">Staghorn coral</name>
    <dbReference type="NCBI Taxonomy" id="6130"/>
    <lineage>
        <taxon>Eukaryota</taxon>
        <taxon>Metazoa</taxon>
        <taxon>Cnidaria</taxon>
        <taxon>Anthozoa</taxon>
        <taxon>Hexacorallia</taxon>
        <taxon>Scleractinia</taxon>
        <taxon>Astrocoeniina</taxon>
        <taxon>Acroporidae</taxon>
        <taxon>Acropora</taxon>
    </lineage>
</organism>
<keyword evidence="5" id="KW-1133">Transmembrane helix</keyword>
<keyword evidence="7" id="KW-1015">Disulfide bond</keyword>
<feature type="region of interest" description="Disordered" evidence="8">
    <location>
        <begin position="1"/>
        <end position="23"/>
    </location>
</feature>
<dbReference type="SUPFAM" id="SSF57184">
    <property type="entry name" value="Growth factor receptor domain"/>
    <property type="match status" value="1"/>
</dbReference>
<sequence length="1232" mass="136165">QIHSVQPTSHSSPGPSLSTAIPGNFPPNFTDVPECVEVTLGQVFHLTVTAFDNDSAIIFSVLNLPIGATFSSSGNYLNFTWNVTSTERVQFTFVAQNEQGASTSSTPCIKMCGCQNGGQCVEPKVEDALNSDSKFIYQGCNCTAGYTGRFCENDLNACELNGNPCFQGVSCTDHPAPANLSGFTCGPCPVGYSGDDGINCLDIDECASNMSCAQECNNTQGSFQCSCNSGFILNSDQRSCNTDPCYNNPCLNNGTCYVDFSTSNYTFFCGDHEITENYVESKTCPRVAIEDGLYFFDNQFYEIFICANGVLRFDRGFELRTPISNFIATRFQYEIPMLFPYWSVIERRKSFCFGEGGCLFNHVNRSSVLYQMYTASSQTPSAAYVLGNASEQVKEYQMKESGDFSRFVAIRVLVVTWLRLRPLEETPSEGITNTFQAVVITNGTYTFIKYHYPCGSLLWSAPEDLQGTSRYTYKEYPVAGFNAKLSDYDEVKSRGLKGTGTYEVKNLDMSNGNTGRKGEFFFRIEQRTGDDAKAKCNTWFEFQEKELKDELLAADRFITPCPCVFWQMWFDSRFSFEGWTDAFHFKSVRRRFICKRVSTGELLFASVHRRCNYDFRTGLAIRAEDSTLEVQYWMRPSNLVEDSTARQLCLVESNSVDKFNRVRLPDNCGRYFFFLILRILTFGDPHIKTLDGGNYTFNGIGEYTIVNADNGTFILQARTQVAPGELSGLQMYVNNSLYTSISTLTNVTRIIGENLRASKKSPNCVQVVFQSGTGVEFCEDKGLMSFVVSLSKDYFNKTKGLFGTYNNDPDDDFTLPNGTVLSPDITSRDIHFKFGLKYDIKWADNKTEAEAKEQCKGDVECLFDAASTNDVSIGVASREINIKVEKENNQLITLGQVFHLTVTAFDNDSAIIFSVLNLPIGANFSSSGNHLNFTWNVTSTERVQFTFVAKDEQGASTSSTPCIKMCGCQNGSQCVEPKVGDALNNDSKFIYQGCDCAAGYTGRFCENDLNACELNGNPCFQGVSCTDHPAPANLSGFTCGPCPVGYSGDDGINCLDIDECANKLSNMSCAQECTNTPGSFQCSCSSGFSLNSDKRSCDAEISCSQNIGCNQVCYKSGRNGSATCDCYSGYKLASDDKTCEDIDECSLPGVRCTQLCINTEGSFHCKCSAGFKLEADGFFCADINECLDSSLFNCSDFQICENTDGNYVCKCLEGMHLINGSCKVQRNGRSKA</sequence>
<dbReference type="Proteomes" id="UP001249851">
    <property type="component" value="Unassembled WGS sequence"/>
</dbReference>
<dbReference type="PROSITE" id="PS51233">
    <property type="entry name" value="VWFD"/>
    <property type="match status" value="1"/>
</dbReference>